<feature type="transmembrane region" description="Helical" evidence="1">
    <location>
        <begin position="96"/>
        <end position="116"/>
    </location>
</feature>
<reference evidence="2 3" key="1">
    <citation type="submission" date="2018-10" db="EMBL/GenBank/DDBJ databases">
        <authorList>
            <person name="Chen W.-M."/>
        </authorList>
    </citation>
    <scope>NUCLEOTIDE SEQUENCE [LARGE SCALE GENOMIC DNA]</scope>
    <source>
        <strain evidence="2 3">THS-13</strain>
    </source>
</reference>
<keyword evidence="1" id="KW-1133">Transmembrane helix</keyword>
<dbReference type="EMBL" id="RJVO01000003">
    <property type="protein sequence ID" value="ROH91062.1"/>
    <property type="molecule type" value="Genomic_DNA"/>
</dbReference>
<gene>
    <name evidence="2" type="ORF">ED208_08845</name>
</gene>
<dbReference type="AlphaFoldDB" id="A0A3N0VEF0"/>
<dbReference type="InParanoid" id="A0A3N0VEF0"/>
<comment type="caution">
    <text evidence="2">The sequence shown here is derived from an EMBL/GenBank/DDBJ whole genome shotgun (WGS) entry which is preliminary data.</text>
</comment>
<dbReference type="Proteomes" id="UP000282106">
    <property type="component" value="Unassembled WGS sequence"/>
</dbReference>
<sequence length="134" mass="15003">MNRLLGSVVVIAYVLTCFGVFAWWMPHFFAVNIELLPEANYRYVAATGIPFGLLLVTVIARQSLKGYFSPVMLFQVLFAGALLYAGLYAFYFPLQANFFCAAHLVVCAAGVVWNLYRHRKELALWERTQAAAAA</sequence>
<proteinExistence type="predicted"/>
<keyword evidence="1" id="KW-0812">Transmembrane</keyword>
<protein>
    <submittedName>
        <fullName evidence="2">Uncharacterized protein</fullName>
    </submittedName>
</protein>
<name>A0A3N0VEF0_9GAMM</name>
<accession>A0A3N0VEF0</accession>
<evidence type="ECO:0000313" key="3">
    <source>
        <dbReference type="Proteomes" id="UP000282106"/>
    </source>
</evidence>
<feature type="transmembrane region" description="Helical" evidence="1">
    <location>
        <begin position="41"/>
        <end position="60"/>
    </location>
</feature>
<evidence type="ECO:0000256" key="1">
    <source>
        <dbReference type="SAM" id="Phobius"/>
    </source>
</evidence>
<feature type="transmembrane region" description="Helical" evidence="1">
    <location>
        <begin position="7"/>
        <end position="29"/>
    </location>
</feature>
<feature type="transmembrane region" description="Helical" evidence="1">
    <location>
        <begin position="67"/>
        <end position="90"/>
    </location>
</feature>
<keyword evidence="3" id="KW-1185">Reference proteome</keyword>
<keyword evidence="1" id="KW-0472">Membrane</keyword>
<organism evidence="2 3">
    <name type="scientific">Stagnimonas aquatica</name>
    <dbReference type="NCBI Taxonomy" id="2689987"/>
    <lineage>
        <taxon>Bacteria</taxon>
        <taxon>Pseudomonadati</taxon>
        <taxon>Pseudomonadota</taxon>
        <taxon>Gammaproteobacteria</taxon>
        <taxon>Nevskiales</taxon>
        <taxon>Nevskiaceae</taxon>
        <taxon>Stagnimonas</taxon>
    </lineage>
</organism>
<dbReference type="RefSeq" id="WP_123211517.1">
    <property type="nucleotide sequence ID" value="NZ_RJVO01000003.1"/>
</dbReference>
<evidence type="ECO:0000313" key="2">
    <source>
        <dbReference type="EMBL" id="ROH91062.1"/>
    </source>
</evidence>